<dbReference type="RefSeq" id="WP_185272473.1">
    <property type="nucleotide sequence ID" value="NZ_CP055156.1"/>
</dbReference>
<evidence type="ECO:0000256" key="1">
    <source>
        <dbReference type="ARBA" id="ARBA00022729"/>
    </source>
</evidence>
<dbReference type="KEGG" id="aswu:HUW51_02705"/>
<gene>
    <name evidence="4" type="ORF">HUW51_02705</name>
</gene>
<dbReference type="InterPro" id="IPR051558">
    <property type="entry name" value="Metallophosphoesterase_PAP"/>
</dbReference>
<proteinExistence type="predicted"/>
<feature type="domain" description="Calcineurin-like phosphoesterase" evidence="3">
    <location>
        <begin position="50"/>
        <end position="255"/>
    </location>
</feature>
<evidence type="ECO:0000313" key="4">
    <source>
        <dbReference type="EMBL" id="QNF31686.1"/>
    </source>
</evidence>
<dbReference type="AlphaFoldDB" id="A0A7G7G3F2"/>
<keyword evidence="2" id="KW-0378">Hydrolase</keyword>
<accession>A0A7G7G3F2</accession>
<dbReference type="SUPFAM" id="SSF56300">
    <property type="entry name" value="Metallo-dependent phosphatases"/>
    <property type="match status" value="1"/>
</dbReference>
<dbReference type="PANTHER" id="PTHR10161">
    <property type="entry name" value="TARTRATE-RESISTANT ACID PHOSPHATASE TYPE 5"/>
    <property type="match status" value="1"/>
</dbReference>
<organism evidence="4 5">
    <name type="scientific">Adhaeribacter swui</name>
    <dbReference type="NCBI Taxonomy" id="2086471"/>
    <lineage>
        <taxon>Bacteria</taxon>
        <taxon>Pseudomonadati</taxon>
        <taxon>Bacteroidota</taxon>
        <taxon>Cytophagia</taxon>
        <taxon>Cytophagales</taxon>
        <taxon>Hymenobacteraceae</taxon>
        <taxon>Adhaeribacter</taxon>
    </lineage>
</organism>
<sequence length="1258" mass="142515">MSKIITGVLFCWLTLFLVPSCTVHKPYYNREAANWQQNTPPPANQLAYSIFLIGDVGAPAKNPLEPSLNLLRAQLQAAGEKSAVVFLGDNIYSYGLTEPGSPGRKTDEERIRTQLDILQGYRGEKYMIPGNHDWAQGRPGGLQSVIRQEVYVEEYLKDSTFVSGGNFFVPDEGCPGPYEVFLQENLVLIALNSQWWLQTEERPYGPNNYCNVADEAEVLVQLEDIINRNSGKNIMVVGHHPLQSNGVHGGNFRVLDHIFPLLELNPYLFIPMPVVGSIYPWARRYGGISQDISYPKYQAYANGLMEIFKKYPNVVYAAGHEHNLQHFKNGNVHTIVSGSGCKTQYLKLGGGNAQFGHEAKGYAIVNYYTNGESWLEFWEPQGNGNQGQLMYRTKLYQQQDAAPLKPVENVVARPSFKDSSITIAANPKLYGAGQTKQFLLGTHYRQEWATPVKMPLLDLQTEQNGLIPYRLGGGKQTASLRLRNEAGREFSLRSVNKNPAQILPSSMRQTLVRDVLQDQISAQHPYGALILPVLAEAASVYHVNPKLVYVPDDPLLGKYLENFKNQVAILEENPDEDHRNVASLGYAKNLVGTDKVLERKQQDNDNTVDEVSFARARLFDMLIGDWDRHEGQWRWVERKGDGERIFEPVPKDRDVVFFKADGFIPYLITRKWAVRNIQNFDYTYKDYIGLNLTAQSADRTFLASVTKEQWLAEAEKIKKNVTDAVIEQAVAQWPAEIAKLSGAEIAAKLKSRRDLLPQLAAVYYAFLARTVDVAGSDKRERFIVNRLNNDQTQVIVNNIRKNGTIGRLVYDRTFNTNETKEIRLYGLGGDDVFKVNGQVQKGIRVRIIGGSDCDSITDNSVVSGLVRKTLVYDTKAGNYFNFGPETKNETKNYKEVNRYDRTEQQTPYIGPRLSFAYNPDDKFFIGAGLIYRTHKFRKEPYATEHRVGANYSFARAAYNVRYDGDFKAVFSQYDVGLQAYVYGPQLLYNFFGEGNKTPADLDQVKDYRVRFSRLYFSPTINKNIFSFLKFGIGPQYDHFRIDSAASGQQARQLVQTNAEVQGAFDKNDYLGLRLFLNLEAVSNPVNPYIGIKFLNEVSFNRELGRNQLRYTNVNSQVVFYLTPDFPFQLTWAGRLGAAHNFGDYRFYQANTLGGTTNLRGFNRTRFAGRSTVYANAEARIQLFRFNLYLFPGKFGTLLFYDTGRVFADNDASNKLFRGLHYGYGVGAWVDILNKAVFSGTYSIGGEAHYFNLTYGFLF</sequence>
<keyword evidence="1" id="KW-0732">Signal</keyword>
<dbReference type="Gene3D" id="3.60.21.10">
    <property type="match status" value="2"/>
</dbReference>
<dbReference type="GO" id="GO:0016787">
    <property type="term" value="F:hydrolase activity"/>
    <property type="evidence" value="ECO:0007669"/>
    <property type="project" value="UniProtKB-KW"/>
</dbReference>
<dbReference type="Pfam" id="PF00149">
    <property type="entry name" value="Metallophos"/>
    <property type="match status" value="1"/>
</dbReference>
<evidence type="ECO:0000256" key="2">
    <source>
        <dbReference type="ARBA" id="ARBA00022801"/>
    </source>
</evidence>
<evidence type="ECO:0000313" key="5">
    <source>
        <dbReference type="Proteomes" id="UP000515237"/>
    </source>
</evidence>
<evidence type="ECO:0000259" key="3">
    <source>
        <dbReference type="Pfam" id="PF00149"/>
    </source>
</evidence>
<dbReference type="Gene3D" id="2.40.160.50">
    <property type="entry name" value="membrane protein fhac: a member of the omp85/tpsb transporter family"/>
    <property type="match status" value="1"/>
</dbReference>
<dbReference type="PANTHER" id="PTHR10161:SF14">
    <property type="entry name" value="TARTRATE-RESISTANT ACID PHOSPHATASE TYPE 5"/>
    <property type="match status" value="1"/>
</dbReference>
<keyword evidence="5" id="KW-1185">Reference proteome</keyword>
<dbReference type="Proteomes" id="UP000515237">
    <property type="component" value="Chromosome"/>
</dbReference>
<dbReference type="EMBL" id="CP055156">
    <property type="protein sequence ID" value="QNF31686.1"/>
    <property type="molecule type" value="Genomic_DNA"/>
</dbReference>
<reference evidence="4 5" key="1">
    <citation type="journal article" date="2018" name="Int. J. Syst. Evol. Microbiol.">
        <title>Adhaeribacter swui sp. nov., isolated from wet mud.</title>
        <authorList>
            <person name="Kim D.U."/>
            <person name="Kim K.W."/>
            <person name="Kang M.S."/>
            <person name="Kim J.Y."/>
            <person name="Jang J.H."/>
            <person name="Kim M.K."/>
        </authorList>
    </citation>
    <scope>NUCLEOTIDE SEQUENCE [LARGE SCALE GENOMIC DNA]</scope>
    <source>
        <strain evidence="4 5">KCTC 52873</strain>
    </source>
</reference>
<protein>
    <submittedName>
        <fullName evidence="4">Metallophosphoesterase</fullName>
    </submittedName>
</protein>
<dbReference type="InterPro" id="IPR029052">
    <property type="entry name" value="Metallo-depent_PP-like"/>
</dbReference>
<dbReference type="InterPro" id="IPR004843">
    <property type="entry name" value="Calcineurin-like_PHP"/>
</dbReference>
<name>A0A7G7G3F2_9BACT</name>